<evidence type="ECO:0000256" key="14">
    <source>
        <dbReference type="ARBA" id="ARBA00022989"/>
    </source>
</evidence>
<dbReference type="InterPro" id="IPR013281">
    <property type="entry name" value="Apop_reg_Mc1"/>
</dbReference>
<evidence type="ECO:0000256" key="10">
    <source>
        <dbReference type="ARBA" id="ARBA00022692"/>
    </source>
</evidence>
<evidence type="ECO:0000256" key="5">
    <source>
        <dbReference type="ARBA" id="ARBA00009458"/>
    </source>
</evidence>
<keyword evidence="13" id="KW-0832">Ubl conjugation</keyword>
<evidence type="ECO:0000256" key="7">
    <source>
        <dbReference type="ARBA" id="ARBA00022490"/>
    </source>
</evidence>
<keyword evidence="7" id="KW-0963">Cytoplasm</keyword>
<dbReference type="InterPro" id="IPR036834">
    <property type="entry name" value="Bcl-2-like_sf"/>
</dbReference>
<dbReference type="GO" id="GO:0051400">
    <property type="term" value="F:BH domain binding"/>
    <property type="evidence" value="ECO:0007669"/>
    <property type="project" value="UniProtKB-ARBA"/>
</dbReference>
<feature type="transmembrane region" description="Helical" evidence="18">
    <location>
        <begin position="176"/>
        <end position="193"/>
    </location>
</feature>
<keyword evidence="15" id="KW-0496">Mitochondrion</keyword>
<name>A0A8C8YP84_PROSS</name>
<evidence type="ECO:0000256" key="2">
    <source>
        <dbReference type="ARBA" id="ARBA00004173"/>
    </source>
</evidence>
<evidence type="ECO:0000256" key="12">
    <source>
        <dbReference type="ARBA" id="ARBA00022782"/>
    </source>
</evidence>
<dbReference type="SMART" id="SM00337">
    <property type="entry name" value="BCL"/>
    <property type="match status" value="1"/>
</dbReference>
<dbReference type="PRINTS" id="PR01862">
    <property type="entry name" value="BCL2FAMILY"/>
</dbReference>
<dbReference type="AlphaFoldDB" id="A0A8C8YP84"/>
<protein>
    <recommendedName>
        <fullName evidence="19">Bcl-2 Bcl-2 homology region 1-3 domain-containing protein</fullName>
    </recommendedName>
</protein>
<dbReference type="GO" id="GO:0015267">
    <property type="term" value="F:channel activity"/>
    <property type="evidence" value="ECO:0007669"/>
    <property type="project" value="TreeGrafter"/>
</dbReference>
<dbReference type="CDD" id="cd06845">
    <property type="entry name" value="Bcl-2_like"/>
    <property type="match status" value="1"/>
</dbReference>
<keyword evidence="9" id="KW-0597">Phosphoprotein</keyword>
<dbReference type="InterPro" id="IPR020726">
    <property type="entry name" value="Bcl2_BH2_motif_CS"/>
</dbReference>
<feature type="domain" description="Bcl-2 Bcl-2 homology region 1-3" evidence="19">
    <location>
        <begin position="58"/>
        <end position="157"/>
    </location>
</feature>
<evidence type="ECO:0000256" key="9">
    <source>
        <dbReference type="ARBA" id="ARBA00022553"/>
    </source>
</evidence>
<comment type="subcellular location">
    <subcellularLocation>
        <location evidence="3">Cytoplasm</location>
    </subcellularLocation>
    <subcellularLocation>
        <location evidence="1">Membrane</location>
        <topology evidence="1">Single-pass membrane protein</topology>
    </subcellularLocation>
    <subcellularLocation>
        <location evidence="2">Mitochondrion</location>
    </subcellularLocation>
    <subcellularLocation>
        <location evidence="4">Nucleus</location>
        <location evidence="4">Nucleoplasm</location>
    </subcellularLocation>
</comment>
<keyword evidence="17" id="KW-0539">Nucleus</keyword>
<dbReference type="GO" id="GO:0008053">
    <property type="term" value="P:mitochondrial fusion"/>
    <property type="evidence" value="ECO:0007669"/>
    <property type="project" value="TreeGrafter"/>
</dbReference>
<dbReference type="InterPro" id="IPR026298">
    <property type="entry name" value="Bcl-2_fam"/>
</dbReference>
<dbReference type="GO" id="GO:0005741">
    <property type="term" value="C:mitochondrial outer membrane"/>
    <property type="evidence" value="ECO:0007669"/>
    <property type="project" value="TreeGrafter"/>
</dbReference>
<dbReference type="FunFam" id="1.10.437.10:FF:000002">
    <property type="entry name" value="Induced myeloid leukemia cell differentiation protein Mcl-1"/>
    <property type="match status" value="1"/>
</dbReference>
<keyword evidence="14 18" id="KW-1133">Transmembrane helix</keyword>
<evidence type="ECO:0000256" key="6">
    <source>
        <dbReference type="ARBA" id="ARBA00022473"/>
    </source>
</evidence>
<sequence>MDGLLPAKPPAAEAEEDHLYWQSLEIISQYFWEQATGAKGPKPMVRFGGASRKALETLRRVGESVQRRHDIAFQGMVRRLDIRNVDGVKDLSEVMVCVLNESVISWGRITTLISFGACVAKHLKSINQERCIEPLAESITDVIVTIKRDWLVEQRGWDGFVEYFHVDDLEGDIRNVLLAVAIVAGIAAGLVYLSNGMTF</sequence>
<evidence type="ECO:0000256" key="15">
    <source>
        <dbReference type="ARBA" id="ARBA00023128"/>
    </source>
</evidence>
<dbReference type="GO" id="GO:0005654">
    <property type="term" value="C:nucleoplasm"/>
    <property type="evidence" value="ECO:0007669"/>
    <property type="project" value="UniProtKB-SubCell"/>
</dbReference>
<evidence type="ECO:0000256" key="17">
    <source>
        <dbReference type="ARBA" id="ARBA00023242"/>
    </source>
</evidence>
<dbReference type="PROSITE" id="PS50062">
    <property type="entry name" value="BCL2_FAMILY"/>
    <property type="match status" value="1"/>
</dbReference>
<evidence type="ECO:0000256" key="13">
    <source>
        <dbReference type="ARBA" id="ARBA00022843"/>
    </source>
</evidence>
<evidence type="ECO:0000256" key="4">
    <source>
        <dbReference type="ARBA" id="ARBA00004642"/>
    </source>
</evidence>
<dbReference type="Pfam" id="PF00452">
    <property type="entry name" value="Bcl-2"/>
    <property type="match status" value="1"/>
</dbReference>
<dbReference type="GO" id="GO:0097192">
    <property type="term" value="P:extrinsic apoptotic signaling pathway in absence of ligand"/>
    <property type="evidence" value="ECO:0007669"/>
    <property type="project" value="TreeGrafter"/>
</dbReference>
<dbReference type="PANTHER" id="PTHR11256:SF46">
    <property type="entry name" value="INDUCED MYELOID LEUKEMIA CELL DIFFERENTIATION PROTEIN MCL-1"/>
    <property type="match status" value="1"/>
</dbReference>
<dbReference type="SUPFAM" id="SSF56854">
    <property type="entry name" value="Bcl-2 inhibitors of programmed cell death"/>
    <property type="match status" value="1"/>
</dbReference>
<dbReference type="GO" id="GO:0030154">
    <property type="term" value="P:cell differentiation"/>
    <property type="evidence" value="ECO:0007669"/>
    <property type="project" value="UniProtKB-KW"/>
</dbReference>
<dbReference type="PRINTS" id="PR01866">
    <property type="entry name" value="APOPREGMCL1"/>
</dbReference>
<evidence type="ECO:0000256" key="3">
    <source>
        <dbReference type="ARBA" id="ARBA00004496"/>
    </source>
</evidence>
<dbReference type="GeneTree" id="ENSGT01130000278292"/>
<dbReference type="Gene3D" id="1.10.437.10">
    <property type="entry name" value="Blc2-like"/>
    <property type="match status" value="1"/>
</dbReference>
<dbReference type="InterPro" id="IPR046371">
    <property type="entry name" value="Bcl-2_BH1-3"/>
</dbReference>
<evidence type="ECO:0000256" key="11">
    <source>
        <dbReference type="ARBA" id="ARBA00022703"/>
    </source>
</evidence>
<evidence type="ECO:0000313" key="20">
    <source>
        <dbReference type="Ensembl" id="ENSPSMP00000003297.1"/>
    </source>
</evidence>
<evidence type="ECO:0000259" key="19">
    <source>
        <dbReference type="SMART" id="SM00337"/>
    </source>
</evidence>
<keyword evidence="12" id="KW-0221">Differentiation</keyword>
<evidence type="ECO:0000313" key="21">
    <source>
        <dbReference type="Proteomes" id="UP000694414"/>
    </source>
</evidence>
<dbReference type="GO" id="GO:0043066">
    <property type="term" value="P:negative regulation of apoptotic process"/>
    <property type="evidence" value="ECO:0007669"/>
    <property type="project" value="UniProtKB-ARBA"/>
</dbReference>
<evidence type="ECO:0000256" key="1">
    <source>
        <dbReference type="ARBA" id="ARBA00004167"/>
    </source>
</evidence>
<dbReference type="PROSITE" id="PS01258">
    <property type="entry name" value="BH2"/>
    <property type="match status" value="1"/>
</dbReference>
<keyword evidence="10 18" id="KW-0812">Transmembrane</keyword>
<organism evidence="20 21">
    <name type="scientific">Prolemur simus</name>
    <name type="common">Greater bamboo lemur</name>
    <name type="synonym">Hapalemur simus</name>
    <dbReference type="NCBI Taxonomy" id="1328070"/>
    <lineage>
        <taxon>Eukaryota</taxon>
        <taxon>Metazoa</taxon>
        <taxon>Chordata</taxon>
        <taxon>Craniata</taxon>
        <taxon>Vertebrata</taxon>
        <taxon>Euteleostomi</taxon>
        <taxon>Mammalia</taxon>
        <taxon>Eutheria</taxon>
        <taxon>Euarchontoglires</taxon>
        <taxon>Primates</taxon>
        <taxon>Strepsirrhini</taxon>
        <taxon>Lemuriformes</taxon>
        <taxon>Lemuridae</taxon>
        <taxon>Prolemur</taxon>
    </lineage>
</organism>
<keyword evidence="11" id="KW-0053">Apoptosis</keyword>
<proteinExistence type="inferred from homology"/>
<evidence type="ECO:0000256" key="18">
    <source>
        <dbReference type="SAM" id="Phobius"/>
    </source>
</evidence>
<evidence type="ECO:0000256" key="16">
    <source>
        <dbReference type="ARBA" id="ARBA00023136"/>
    </source>
</evidence>
<evidence type="ECO:0000256" key="8">
    <source>
        <dbReference type="ARBA" id="ARBA00022499"/>
    </source>
</evidence>
<dbReference type="Ensembl" id="ENSPSMT00000004006.1">
    <property type="protein sequence ID" value="ENSPSMP00000003297.1"/>
    <property type="gene ID" value="ENSPSMG00000002701.1"/>
</dbReference>
<dbReference type="PANTHER" id="PTHR11256">
    <property type="entry name" value="BCL-2 RELATED"/>
    <property type="match status" value="1"/>
</dbReference>
<keyword evidence="6" id="KW-0217">Developmental protein</keyword>
<reference evidence="20" key="1">
    <citation type="submission" date="2025-08" db="UniProtKB">
        <authorList>
            <consortium name="Ensembl"/>
        </authorList>
    </citation>
    <scope>IDENTIFICATION</scope>
</reference>
<dbReference type="GO" id="GO:0008630">
    <property type="term" value="P:intrinsic apoptotic signaling pathway in response to DNA damage"/>
    <property type="evidence" value="ECO:0007669"/>
    <property type="project" value="TreeGrafter"/>
</dbReference>
<keyword evidence="21" id="KW-1185">Reference proteome</keyword>
<comment type="similarity">
    <text evidence="5">Belongs to the Bcl-2 family.</text>
</comment>
<reference evidence="20" key="2">
    <citation type="submission" date="2025-09" db="UniProtKB">
        <authorList>
            <consortium name="Ensembl"/>
        </authorList>
    </citation>
    <scope>IDENTIFICATION</scope>
</reference>
<dbReference type="Proteomes" id="UP000694414">
    <property type="component" value="Unplaced"/>
</dbReference>
<keyword evidence="16 18" id="KW-0472">Membrane</keyword>
<accession>A0A8C8YP84</accession>
<dbReference type="GO" id="GO:0001836">
    <property type="term" value="P:release of cytochrome c from mitochondria"/>
    <property type="evidence" value="ECO:0007669"/>
    <property type="project" value="TreeGrafter"/>
</dbReference>
<dbReference type="InterPro" id="IPR002475">
    <property type="entry name" value="Bcl2-like"/>
</dbReference>
<keyword evidence="8" id="KW-1017">Isopeptide bond</keyword>